<dbReference type="InterPro" id="IPR003400">
    <property type="entry name" value="ExbD"/>
</dbReference>
<dbReference type="HOGENOM" id="CLU_085305_3_2_3"/>
<dbReference type="PANTHER" id="PTHR30558:SF3">
    <property type="entry name" value="BIOPOLYMER TRANSPORT PROTEIN EXBD-RELATED"/>
    <property type="match status" value="1"/>
</dbReference>
<evidence type="ECO:0000313" key="10">
    <source>
        <dbReference type="Proteomes" id="UP000008204"/>
    </source>
</evidence>
<proteinExistence type="inferred from homology"/>
<evidence type="ECO:0000256" key="1">
    <source>
        <dbReference type="ARBA" id="ARBA00004162"/>
    </source>
</evidence>
<keyword evidence="10" id="KW-1185">Reference proteome</keyword>
<evidence type="ECO:0000256" key="4">
    <source>
        <dbReference type="ARBA" id="ARBA00022692"/>
    </source>
</evidence>
<comment type="subcellular location">
    <subcellularLocation>
        <location evidence="1">Cell membrane</location>
        <topology evidence="1">Single-pass membrane protein</topology>
    </subcellularLocation>
    <subcellularLocation>
        <location evidence="7">Cell membrane</location>
        <topology evidence="7">Single-pass type II membrane protein</topology>
    </subcellularLocation>
</comment>
<dbReference type="OrthoDB" id="9793581at2"/>
<keyword evidence="7" id="KW-0653">Protein transport</keyword>
<evidence type="ECO:0000256" key="3">
    <source>
        <dbReference type="ARBA" id="ARBA00022475"/>
    </source>
</evidence>
<dbReference type="Proteomes" id="UP000008204">
    <property type="component" value="Chromosome"/>
</dbReference>
<feature type="transmembrane region" description="Helical" evidence="8">
    <location>
        <begin position="15"/>
        <end position="36"/>
    </location>
</feature>
<name>B7JWF5_RIPO1</name>
<dbReference type="PANTHER" id="PTHR30558">
    <property type="entry name" value="EXBD MEMBRANE COMPONENT OF PMF-DRIVEN MACROMOLECULE IMPORT SYSTEM"/>
    <property type="match status" value="1"/>
</dbReference>
<dbReference type="GO" id="GO:0015031">
    <property type="term" value="P:protein transport"/>
    <property type="evidence" value="ECO:0007669"/>
    <property type="project" value="UniProtKB-KW"/>
</dbReference>
<dbReference type="Pfam" id="PF02472">
    <property type="entry name" value="ExbD"/>
    <property type="match status" value="1"/>
</dbReference>
<dbReference type="KEGG" id="cyp:PCC8801_3016"/>
<accession>B7JWF5</accession>
<evidence type="ECO:0000256" key="6">
    <source>
        <dbReference type="ARBA" id="ARBA00023136"/>
    </source>
</evidence>
<comment type="similarity">
    <text evidence="2 7">Belongs to the ExbD/TolR family.</text>
</comment>
<reference evidence="10" key="1">
    <citation type="journal article" date="2011" name="MBio">
        <title>Novel metabolic attributes of the genus Cyanothece, comprising a group of unicellular nitrogen-fixing Cyanobacteria.</title>
        <authorList>
            <person name="Bandyopadhyay A."/>
            <person name="Elvitigala T."/>
            <person name="Welsh E."/>
            <person name="Stockel J."/>
            <person name="Liberton M."/>
            <person name="Min H."/>
            <person name="Sherman L.A."/>
            <person name="Pakrasi H.B."/>
        </authorList>
    </citation>
    <scope>NUCLEOTIDE SEQUENCE [LARGE SCALE GENOMIC DNA]</scope>
    <source>
        <strain evidence="10">PCC 8801</strain>
    </source>
</reference>
<keyword evidence="4 7" id="KW-0812">Transmembrane</keyword>
<dbReference type="AlphaFoldDB" id="B7JWF5"/>
<dbReference type="GO" id="GO:0005886">
    <property type="term" value="C:plasma membrane"/>
    <property type="evidence" value="ECO:0007669"/>
    <property type="project" value="UniProtKB-SubCell"/>
</dbReference>
<keyword evidence="3" id="KW-1003">Cell membrane</keyword>
<dbReference type="eggNOG" id="COG0848">
    <property type="taxonomic scope" value="Bacteria"/>
</dbReference>
<gene>
    <name evidence="9" type="ordered locus">PCC8801_3016</name>
</gene>
<dbReference type="GO" id="GO:0022857">
    <property type="term" value="F:transmembrane transporter activity"/>
    <property type="evidence" value="ECO:0007669"/>
    <property type="project" value="InterPro"/>
</dbReference>
<sequence length="133" mass="14395">MRLPDEMEPPGQIDIVPMIDIIFSILAYVIISTLSLTRSAGLPVNLPSAKTAQPQQTKQINVTIESDGDVFLDRQPIQVDSLKSTVGALIGQQQEGLVIINADQQVDHGRVVKVMDILRQVPGAKLAIAATKE</sequence>
<keyword evidence="5 8" id="KW-1133">Transmembrane helix</keyword>
<keyword evidence="6 8" id="KW-0472">Membrane</keyword>
<dbReference type="EMBL" id="CP001287">
    <property type="protein sequence ID" value="ACK67000.1"/>
    <property type="molecule type" value="Genomic_DNA"/>
</dbReference>
<keyword evidence="7" id="KW-0813">Transport</keyword>
<dbReference type="RefSeq" id="WP_012596262.1">
    <property type="nucleotide sequence ID" value="NC_011726.1"/>
</dbReference>
<dbReference type="STRING" id="41431.PCC8801_3016"/>
<evidence type="ECO:0000256" key="7">
    <source>
        <dbReference type="RuleBase" id="RU003879"/>
    </source>
</evidence>
<evidence type="ECO:0000256" key="5">
    <source>
        <dbReference type="ARBA" id="ARBA00022989"/>
    </source>
</evidence>
<protein>
    <submittedName>
        <fullName evidence="9">Biopolymer transport protein ExbD/TolR</fullName>
    </submittedName>
</protein>
<evidence type="ECO:0000256" key="8">
    <source>
        <dbReference type="SAM" id="Phobius"/>
    </source>
</evidence>
<organism evidence="9 10">
    <name type="scientific">Rippkaea orientalis (strain PCC 8801 / RF-1)</name>
    <name type="common">Cyanothece sp. (strain PCC 8801)</name>
    <dbReference type="NCBI Taxonomy" id="41431"/>
    <lineage>
        <taxon>Bacteria</taxon>
        <taxon>Bacillati</taxon>
        <taxon>Cyanobacteriota</taxon>
        <taxon>Cyanophyceae</taxon>
        <taxon>Oscillatoriophycideae</taxon>
        <taxon>Chroococcales</taxon>
        <taxon>Aphanothecaceae</taxon>
        <taxon>Rippkaea</taxon>
        <taxon>Rippkaea orientalis</taxon>
    </lineage>
</organism>
<evidence type="ECO:0000313" key="9">
    <source>
        <dbReference type="EMBL" id="ACK67000.1"/>
    </source>
</evidence>
<dbReference type="Gene3D" id="3.30.420.270">
    <property type="match status" value="1"/>
</dbReference>
<evidence type="ECO:0000256" key="2">
    <source>
        <dbReference type="ARBA" id="ARBA00005811"/>
    </source>
</evidence>